<dbReference type="Proteomes" id="UP001380186">
    <property type="component" value="Chromosome"/>
</dbReference>
<feature type="transmembrane region" description="Helical" evidence="1">
    <location>
        <begin position="6"/>
        <end position="26"/>
    </location>
</feature>
<accession>A0ABM8KCX3</accession>
<keyword evidence="3" id="KW-1185">Reference proteome</keyword>
<reference evidence="2 3" key="1">
    <citation type="journal article" date="2020" name="Microbes Environ.">
        <title>Synthetic bacterial community of duckweed: a simple and stable system to study plant-microbe interactions.</title>
        <authorList>
            <person name="Ishizawa H."/>
            <person name="Tada M."/>
            <person name="Kuroda M."/>
            <person name="Inoue D."/>
            <person name="Futamata H."/>
            <person name="Ike M."/>
        </authorList>
    </citation>
    <scope>NUCLEOTIDE SEQUENCE [LARGE SCALE GENOMIC DNA]</scope>
    <source>
        <strain evidence="2 3">DW100</strain>
    </source>
</reference>
<protein>
    <recommendedName>
        <fullName evidence="4">DUF5658 domain-containing protein</fullName>
    </recommendedName>
</protein>
<name>A0ABM8KCX3_9FLAO</name>
<evidence type="ECO:0008006" key="4">
    <source>
        <dbReference type="Google" id="ProtNLM"/>
    </source>
</evidence>
<proteinExistence type="predicted"/>
<evidence type="ECO:0000313" key="2">
    <source>
        <dbReference type="EMBL" id="BEV06486.1"/>
    </source>
</evidence>
<sequence>MKKFILLFLGILLFDILYVFIYDQFFIGIKPEFLQYPLSIIKVLVNSPAVLFDKLLPFYASIPIYKMFLIFFGNVLVQTFLIYRMFFKKRRSTENEK</sequence>
<keyword evidence="1" id="KW-0472">Membrane</keyword>
<evidence type="ECO:0000256" key="1">
    <source>
        <dbReference type="SAM" id="Phobius"/>
    </source>
</evidence>
<keyword evidence="1" id="KW-1133">Transmembrane helix</keyword>
<keyword evidence="1" id="KW-0812">Transmembrane</keyword>
<feature type="transmembrane region" description="Helical" evidence="1">
    <location>
        <begin position="64"/>
        <end position="83"/>
    </location>
</feature>
<gene>
    <name evidence="2" type="ORF">CRDW_38600</name>
</gene>
<dbReference type="EMBL" id="AP029022">
    <property type="protein sequence ID" value="BEV06486.1"/>
    <property type="molecule type" value="Genomic_DNA"/>
</dbReference>
<organism evidence="2 3">
    <name type="scientific">Chryseobacterium gambrini</name>
    <dbReference type="NCBI Taxonomy" id="373672"/>
    <lineage>
        <taxon>Bacteria</taxon>
        <taxon>Pseudomonadati</taxon>
        <taxon>Bacteroidota</taxon>
        <taxon>Flavobacteriia</taxon>
        <taxon>Flavobacteriales</taxon>
        <taxon>Weeksellaceae</taxon>
        <taxon>Chryseobacterium group</taxon>
        <taxon>Chryseobacterium</taxon>
    </lineage>
</organism>
<evidence type="ECO:0000313" key="3">
    <source>
        <dbReference type="Proteomes" id="UP001380186"/>
    </source>
</evidence>
<dbReference type="RefSeq" id="WP_338613683.1">
    <property type="nucleotide sequence ID" value="NZ_AP029022.1"/>
</dbReference>